<dbReference type="Pfam" id="PF13730">
    <property type="entry name" value="HTH_36"/>
    <property type="match status" value="1"/>
</dbReference>
<dbReference type="EMBL" id="FOTY01000008">
    <property type="protein sequence ID" value="SFL90940.1"/>
    <property type="molecule type" value="Genomic_DNA"/>
</dbReference>
<keyword evidence="2" id="KW-1185">Reference proteome</keyword>
<dbReference type="RefSeq" id="WP_090926560.1">
    <property type="nucleotide sequence ID" value="NZ_FOTY01000008.1"/>
</dbReference>
<evidence type="ECO:0000313" key="1">
    <source>
        <dbReference type="EMBL" id="SFL90940.1"/>
    </source>
</evidence>
<organism evidence="1 2">
    <name type="scientific">Salibacterium qingdaonense</name>
    <dbReference type="NCBI Taxonomy" id="266892"/>
    <lineage>
        <taxon>Bacteria</taxon>
        <taxon>Bacillati</taxon>
        <taxon>Bacillota</taxon>
        <taxon>Bacilli</taxon>
        <taxon>Bacillales</taxon>
        <taxon>Bacillaceae</taxon>
    </lineage>
</organism>
<dbReference type="OrthoDB" id="2697418at2"/>
<dbReference type="Proteomes" id="UP000199668">
    <property type="component" value="Unassembled WGS sequence"/>
</dbReference>
<gene>
    <name evidence="1" type="ORF">SAMN04488054_1082</name>
</gene>
<protein>
    <recommendedName>
        <fullName evidence="3">Helix-turn-helix domain-containing protein</fullName>
    </recommendedName>
</protein>
<evidence type="ECO:0000313" key="2">
    <source>
        <dbReference type="Proteomes" id="UP000199668"/>
    </source>
</evidence>
<sequence>MERIQSDAHMETAVRYSYFSSIDQMDRHVKQHRRTLTWQSTEDAVLCLLARRSLSYPGTSWMKVKTIAAAVGKSPRTVNYALAALEEKKIIRRIPVMRETNGGSSSNVIAILPYAADCSPSPADRQNAGTPCRAGAEASEASGESVSLESLKQEKYKYMSYLNFSWLIHHKWKDNCVKHGSAYMEKVVESLMREYEYRQMKERLRKPRPRRVPRPAFLDYNWLEH</sequence>
<dbReference type="SUPFAM" id="SSF46785">
    <property type="entry name" value="Winged helix' DNA-binding domain"/>
    <property type="match status" value="1"/>
</dbReference>
<evidence type="ECO:0008006" key="3">
    <source>
        <dbReference type="Google" id="ProtNLM"/>
    </source>
</evidence>
<dbReference type="Gene3D" id="1.10.10.10">
    <property type="entry name" value="Winged helix-like DNA-binding domain superfamily/Winged helix DNA-binding domain"/>
    <property type="match status" value="1"/>
</dbReference>
<dbReference type="InterPro" id="IPR036390">
    <property type="entry name" value="WH_DNA-bd_sf"/>
</dbReference>
<proteinExistence type="predicted"/>
<dbReference type="AlphaFoldDB" id="A0A1I4LIZ7"/>
<dbReference type="InterPro" id="IPR036388">
    <property type="entry name" value="WH-like_DNA-bd_sf"/>
</dbReference>
<reference evidence="1 2" key="1">
    <citation type="submission" date="2016-10" db="EMBL/GenBank/DDBJ databases">
        <authorList>
            <person name="de Groot N.N."/>
        </authorList>
    </citation>
    <scope>NUCLEOTIDE SEQUENCE [LARGE SCALE GENOMIC DNA]</scope>
    <source>
        <strain evidence="1 2">CGMCC 1.6134</strain>
    </source>
</reference>
<name>A0A1I4LIZ7_9BACI</name>
<accession>A0A1I4LIZ7</accession>